<gene>
    <name evidence="3" type="ORF">PAXRUDRAFT_824463</name>
</gene>
<reference evidence="4" key="2">
    <citation type="submission" date="2015-01" db="EMBL/GenBank/DDBJ databases">
        <title>Evolutionary Origins and Diversification of the Mycorrhizal Mutualists.</title>
        <authorList>
            <consortium name="DOE Joint Genome Institute"/>
            <consortium name="Mycorrhizal Genomics Consortium"/>
            <person name="Kohler A."/>
            <person name="Kuo A."/>
            <person name="Nagy L.G."/>
            <person name="Floudas D."/>
            <person name="Copeland A."/>
            <person name="Barry K.W."/>
            <person name="Cichocki N."/>
            <person name="Veneault-Fourrey C."/>
            <person name="LaButti K."/>
            <person name="Lindquist E.A."/>
            <person name="Lipzen A."/>
            <person name="Lundell T."/>
            <person name="Morin E."/>
            <person name="Murat C."/>
            <person name="Riley R."/>
            <person name="Ohm R."/>
            <person name="Sun H."/>
            <person name="Tunlid A."/>
            <person name="Henrissat B."/>
            <person name="Grigoriev I.V."/>
            <person name="Hibbett D.S."/>
            <person name="Martin F."/>
        </authorList>
    </citation>
    <scope>NUCLEOTIDE SEQUENCE [LARGE SCALE GENOMIC DNA]</scope>
    <source>
        <strain evidence="4">Ve08.2h10</strain>
    </source>
</reference>
<accession>A0A0D0DUD6</accession>
<feature type="coiled-coil region" evidence="1">
    <location>
        <begin position="100"/>
        <end position="134"/>
    </location>
</feature>
<feature type="region of interest" description="Disordered" evidence="2">
    <location>
        <begin position="303"/>
        <end position="337"/>
    </location>
</feature>
<dbReference type="HOGENOM" id="CLU_047740_0_0_1"/>
<feature type="compositionally biased region" description="Polar residues" evidence="2">
    <location>
        <begin position="305"/>
        <end position="333"/>
    </location>
</feature>
<reference evidence="3 4" key="1">
    <citation type="submission" date="2014-04" db="EMBL/GenBank/DDBJ databases">
        <authorList>
            <consortium name="DOE Joint Genome Institute"/>
            <person name="Kuo A."/>
            <person name="Kohler A."/>
            <person name="Jargeat P."/>
            <person name="Nagy L.G."/>
            <person name="Floudas D."/>
            <person name="Copeland A."/>
            <person name="Barry K.W."/>
            <person name="Cichocki N."/>
            <person name="Veneault-Fourrey C."/>
            <person name="LaButti K."/>
            <person name="Lindquist E.A."/>
            <person name="Lipzen A."/>
            <person name="Lundell T."/>
            <person name="Morin E."/>
            <person name="Murat C."/>
            <person name="Sun H."/>
            <person name="Tunlid A."/>
            <person name="Henrissat B."/>
            <person name="Grigoriev I.V."/>
            <person name="Hibbett D.S."/>
            <person name="Martin F."/>
            <person name="Nordberg H.P."/>
            <person name="Cantor M.N."/>
            <person name="Hua S.X."/>
        </authorList>
    </citation>
    <scope>NUCLEOTIDE SEQUENCE [LARGE SCALE GENOMIC DNA]</scope>
    <source>
        <strain evidence="3 4">Ve08.2h10</strain>
    </source>
</reference>
<proteinExistence type="predicted"/>
<dbReference type="Proteomes" id="UP000054538">
    <property type="component" value="Unassembled WGS sequence"/>
</dbReference>
<evidence type="ECO:0000256" key="2">
    <source>
        <dbReference type="SAM" id="MobiDB-lite"/>
    </source>
</evidence>
<evidence type="ECO:0000313" key="4">
    <source>
        <dbReference type="Proteomes" id="UP000054538"/>
    </source>
</evidence>
<organism evidence="3 4">
    <name type="scientific">Paxillus rubicundulus Ve08.2h10</name>
    <dbReference type="NCBI Taxonomy" id="930991"/>
    <lineage>
        <taxon>Eukaryota</taxon>
        <taxon>Fungi</taxon>
        <taxon>Dikarya</taxon>
        <taxon>Basidiomycota</taxon>
        <taxon>Agaricomycotina</taxon>
        <taxon>Agaricomycetes</taxon>
        <taxon>Agaricomycetidae</taxon>
        <taxon>Boletales</taxon>
        <taxon>Paxilineae</taxon>
        <taxon>Paxillaceae</taxon>
        <taxon>Paxillus</taxon>
    </lineage>
</organism>
<name>A0A0D0DUD6_9AGAM</name>
<keyword evidence="1" id="KW-0175">Coiled coil</keyword>
<feature type="region of interest" description="Disordered" evidence="2">
    <location>
        <begin position="140"/>
        <end position="175"/>
    </location>
</feature>
<feature type="compositionally biased region" description="Polar residues" evidence="2">
    <location>
        <begin position="370"/>
        <end position="385"/>
    </location>
</feature>
<keyword evidence="4" id="KW-1185">Reference proteome</keyword>
<sequence>MSGDDYTMVATAQTADTFINGAIPLAASATPPQGTILKREADALKGCFKNAIVKTGQTYAFHADSRRLGIHKYAPYPPRTLITSLGRELEKYDQLCDAIESQLSRAISILKRDLAREERRAREAEQAAISAQAAKSPMLNRIPLPPIEANDATMLPPSATRQGSPPGPMANMPGRRQSAISLSSLNRNPFPLKLDLSSSSMRISAEEAAMFPKGLVPSPVSLAPKSARPSATADIDLMAAFASAAAVNSVGPSVDIDLTVSDSPSMMTGVDHALGNSADKPIELDLDGIDIEMSNMTDLFGDAAESSSGDGQTAVDSLFSPDTSAPLSASEASHPSKMVKSEGHIDMKILDALNGEGGDQAGNLFGPVANRSNGCQQPLSGSNAAPSPRSLIASFAHVGPLDSSSEHMQGGDTGFDLSTLDLSNLDPAFFSEHDMNMTDMVAFLNMHPTGGSLEAQKPGL</sequence>
<protein>
    <submittedName>
        <fullName evidence="3">Uncharacterized protein</fullName>
    </submittedName>
</protein>
<dbReference type="EMBL" id="KN824916">
    <property type="protein sequence ID" value="KIK97883.1"/>
    <property type="molecule type" value="Genomic_DNA"/>
</dbReference>
<dbReference type="OrthoDB" id="3365514at2759"/>
<evidence type="ECO:0000256" key="1">
    <source>
        <dbReference type="SAM" id="Coils"/>
    </source>
</evidence>
<dbReference type="InParanoid" id="A0A0D0DUD6"/>
<feature type="region of interest" description="Disordered" evidence="2">
    <location>
        <begin position="363"/>
        <end position="387"/>
    </location>
</feature>
<evidence type="ECO:0000313" key="3">
    <source>
        <dbReference type="EMBL" id="KIK97883.1"/>
    </source>
</evidence>
<dbReference type="AlphaFoldDB" id="A0A0D0DUD6"/>